<organism evidence="1">
    <name type="scientific">uncultured marine microorganism HF4000_APKG8K5</name>
    <dbReference type="NCBI Taxonomy" id="455555"/>
    <lineage>
        <taxon>unclassified sequences</taxon>
        <taxon>environmental samples</taxon>
    </lineage>
</organism>
<protein>
    <submittedName>
        <fullName evidence="1">Putative cyclase</fullName>
    </submittedName>
</protein>
<dbReference type="AlphaFoldDB" id="B3TB50"/>
<reference evidence="1" key="1">
    <citation type="journal article" date="2008" name="ISME J.">
        <title>Genomic patterns of recombination, clonal divergence and environment in marine microbial populations.</title>
        <authorList>
            <person name="Konstantinidis K.T."/>
            <person name="Delong E.F."/>
        </authorList>
    </citation>
    <scope>NUCLEOTIDE SEQUENCE</scope>
</reference>
<dbReference type="GO" id="GO:0004061">
    <property type="term" value="F:arylformamidase activity"/>
    <property type="evidence" value="ECO:0007669"/>
    <property type="project" value="InterPro"/>
</dbReference>
<gene>
    <name evidence="1" type="ORF">ALOHA_HF4000APKG8K5ctg1g28</name>
</gene>
<dbReference type="EMBL" id="EU016658">
    <property type="protein sequence ID" value="ABZ09815.1"/>
    <property type="molecule type" value="Genomic_DNA"/>
</dbReference>
<dbReference type="PANTHER" id="PTHR31118">
    <property type="entry name" value="CYCLASE-LIKE PROTEIN 2"/>
    <property type="match status" value="1"/>
</dbReference>
<sequence length="275" mass="29434">MFQNKAFATILLALAFAPASPAATLAGPFGEGRWVDLTHDFSARTVYWPTAEPFRLETVFEGETEGGYFYSARKFSAAEHGGTHLDAPVHFAAGRQSVAEIPLSRLMGPAVVVDVSHKAAADRDYRVGIEDFMAWEAVHGAIPDGAIVLLRTGFGRFWPDRAAYMGTDARGSQAVADLHFPGLHPDAASWVAENRALGAIGLDTPSIDFGQSKQFLSHRILFEKNIPAFENVAGLESLPATGAYVIALPMKITGGTGAPLRIVAFVPEKGAARKP</sequence>
<dbReference type="Gene3D" id="3.50.30.50">
    <property type="entry name" value="Putative cyclase"/>
    <property type="match status" value="1"/>
</dbReference>
<evidence type="ECO:0000313" key="1">
    <source>
        <dbReference type="EMBL" id="ABZ09815.1"/>
    </source>
</evidence>
<accession>B3TB50</accession>
<dbReference type="Pfam" id="PF04199">
    <property type="entry name" value="Cyclase"/>
    <property type="match status" value="1"/>
</dbReference>
<dbReference type="InterPro" id="IPR037175">
    <property type="entry name" value="KFase_sf"/>
</dbReference>
<proteinExistence type="predicted"/>
<dbReference type="InterPro" id="IPR007325">
    <property type="entry name" value="KFase/CYL"/>
</dbReference>
<dbReference type="SUPFAM" id="SSF102198">
    <property type="entry name" value="Putative cyclase"/>
    <property type="match status" value="1"/>
</dbReference>
<name>B3TB50_9ZZZZ</name>
<dbReference type="GO" id="GO:0019441">
    <property type="term" value="P:L-tryptophan catabolic process to kynurenine"/>
    <property type="evidence" value="ECO:0007669"/>
    <property type="project" value="InterPro"/>
</dbReference>
<dbReference type="PANTHER" id="PTHR31118:SF12">
    <property type="entry name" value="CYCLASE-LIKE PROTEIN 2"/>
    <property type="match status" value="1"/>
</dbReference>